<evidence type="ECO:0000313" key="1">
    <source>
        <dbReference type="EMBL" id="PQJ16621.1"/>
    </source>
</evidence>
<dbReference type="AlphaFoldDB" id="A0A2S7TAM6"/>
<dbReference type="OrthoDB" id="348415at117743"/>
<name>A0A2S7TAM6_9FLAO</name>
<organism evidence="1 2">
    <name type="scientific">Aureicoccus marinus</name>
    <dbReference type="NCBI Taxonomy" id="754435"/>
    <lineage>
        <taxon>Bacteria</taxon>
        <taxon>Pseudomonadati</taxon>
        <taxon>Bacteroidota</taxon>
        <taxon>Flavobacteriia</taxon>
        <taxon>Flavobacteriales</taxon>
        <taxon>Flavobacteriaceae</taxon>
        <taxon>Aureicoccus</taxon>
    </lineage>
</organism>
<gene>
    <name evidence="1" type="ORF">BST99_13665</name>
</gene>
<dbReference type="RefSeq" id="WP_105002290.1">
    <property type="nucleotide sequence ID" value="NZ_MQVX01000001.1"/>
</dbReference>
<dbReference type="Proteomes" id="UP000239366">
    <property type="component" value="Unassembled WGS sequence"/>
</dbReference>
<proteinExistence type="predicted"/>
<sequence>MKLKELFPNINGTSFGGSGEFGKHINNPYIIDDYVGKGYLYMELGIIKGLMQAQKKEWRIVEQSLKMHKGRYIDEIKLETQFVHKNRKQRATESIFIDISAVIDQMQSMDPDYDFGMDRKLAIDRLNGPLGEGSFIQTEEFPSSELQRNDGLFRPEREWKGRYQPTRSIHTIKNLRT</sequence>
<protein>
    <submittedName>
        <fullName evidence="1">Uncharacterized protein</fullName>
    </submittedName>
</protein>
<keyword evidence="2" id="KW-1185">Reference proteome</keyword>
<dbReference type="EMBL" id="MQVX01000001">
    <property type="protein sequence ID" value="PQJ16621.1"/>
    <property type="molecule type" value="Genomic_DNA"/>
</dbReference>
<comment type="caution">
    <text evidence="1">The sequence shown here is derived from an EMBL/GenBank/DDBJ whole genome shotgun (WGS) entry which is preliminary data.</text>
</comment>
<accession>A0A2S7TAM6</accession>
<reference evidence="2" key="1">
    <citation type="submission" date="2016-11" db="EMBL/GenBank/DDBJ databases">
        <title>Trade-off between light-utilization and light-protection in marine flavobacteria.</title>
        <authorList>
            <person name="Kumagai Y."/>
            <person name="Yoshizawa S."/>
            <person name="Kogure K."/>
        </authorList>
    </citation>
    <scope>NUCLEOTIDE SEQUENCE [LARGE SCALE GENOMIC DNA]</scope>
    <source>
        <strain evidence="2">SG-18</strain>
    </source>
</reference>
<evidence type="ECO:0000313" key="2">
    <source>
        <dbReference type="Proteomes" id="UP000239366"/>
    </source>
</evidence>